<dbReference type="InterPro" id="IPR000669">
    <property type="entry name" value="Mannitol_DH"/>
</dbReference>
<gene>
    <name evidence="4" type="ORF">METZ01_LOCUS100775</name>
</gene>
<organism evidence="4">
    <name type="scientific">marine metagenome</name>
    <dbReference type="NCBI Taxonomy" id="408172"/>
    <lineage>
        <taxon>unclassified sequences</taxon>
        <taxon>metagenomes</taxon>
        <taxon>ecological metagenomes</taxon>
    </lineage>
</organism>
<accession>A0A381W6J5</accession>
<feature type="domain" description="Mannitol dehydrogenase C-terminal" evidence="3">
    <location>
        <begin position="290"/>
        <end position="492"/>
    </location>
</feature>
<dbReference type="InterPro" id="IPR013118">
    <property type="entry name" value="Mannitol_DH_C"/>
</dbReference>
<protein>
    <recommendedName>
        <fullName evidence="5">Mannitol dehydrogenase C-terminal domain-containing protein</fullName>
    </recommendedName>
</protein>
<dbReference type="InterPro" id="IPR036291">
    <property type="entry name" value="NAD(P)-bd_dom_sf"/>
</dbReference>
<dbReference type="Gene3D" id="1.10.1040.10">
    <property type="entry name" value="N-(1-d-carboxylethyl)-l-norvaline Dehydrogenase, domain 2"/>
    <property type="match status" value="1"/>
</dbReference>
<feature type="domain" description="Mannitol dehydrogenase N-terminal" evidence="2">
    <location>
        <begin position="35"/>
        <end position="280"/>
    </location>
</feature>
<sequence length="509" mass="57815">MNQAKTVRVPRLTSVQLLAEEIPKPNYDRNSLKIGIVHFGIGAFHRAHQAVYLDEILGHDSGDWMICGVSLLHCTTRDQMLPQNSLYTVAERTERGDSLKVIGSVKEVLFAPKEQFEVLKRLADFQTKLVTLTISEKGYCHDPSSGKLLKKHPDILHDIANRNFPISAIGFLVAGLDLRYKAGLPPYTVLSCDNLPENGKMLRNLVLEFSEIINPELNQWIADQGCFPCSMVDRIVPEVTENDKLSIAQQLKCRDEAAVICEPFRQWVIENNFACGFPDLQSVGVELTEDIRPYEEMKLRLLNGAHSTIAYLGYLAGYEYVSDAMLDSTFLKFIREMMDEEITPTLQTPPSVDLTQYKNVLLDRFKNPGLSHRTWQIAMDGSQKLPQRLLNTVRAQVLHKRPFSKISLAVAAWMRFILGVDEFGKAIEVRDPMSERFKKIAFETGLLVSKKIVFENSESYTRAILDLTEIFGKDLSQNSLFCTQIQKTFTRLLENKSSHSIDKLVKRIE</sequence>
<dbReference type="Pfam" id="PF08125">
    <property type="entry name" value="Mannitol_dh_C"/>
    <property type="match status" value="1"/>
</dbReference>
<dbReference type="EMBL" id="UINC01010801">
    <property type="protein sequence ID" value="SVA47921.1"/>
    <property type="molecule type" value="Genomic_DNA"/>
</dbReference>
<evidence type="ECO:0000256" key="1">
    <source>
        <dbReference type="ARBA" id="ARBA00023002"/>
    </source>
</evidence>
<dbReference type="InterPro" id="IPR008927">
    <property type="entry name" value="6-PGluconate_DH-like_C_sf"/>
</dbReference>
<dbReference type="InterPro" id="IPR050988">
    <property type="entry name" value="Mannitol_DH/Oxidoreductase"/>
</dbReference>
<keyword evidence="1" id="KW-0560">Oxidoreductase</keyword>
<dbReference type="PANTHER" id="PTHR43362">
    <property type="entry name" value="MANNITOL DEHYDROGENASE DSF1-RELATED"/>
    <property type="match status" value="1"/>
</dbReference>
<evidence type="ECO:0000259" key="3">
    <source>
        <dbReference type="Pfam" id="PF08125"/>
    </source>
</evidence>
<proteinExistence type="predicted"/>
<dbReference type="SUPFAM" id="SSF48179">
    <property type="entry name" value="6-phosphogluconate dehydrogenase C-terminal domain-like"/>
    <property type="match status" value="1"/>
</dbReference>
<dbReference type="InterPro" id="IPR013328">
    <property type="entry name" value="6PGD_dom2"/>
</dbReference>
<evidence type="ECO:0000259" key="2">
    <source>
        <dbReference type="Pfam" id="PF01232"/>
    </source>
</evidence>
<reference evidence="4" key="1">
    <citation type="submission" date="2018-05" db="EMBL/GenBank/DDBJ databases">
        <authorList>
            <person name="Lanie J.A."/>
            <person name="Ng W.-L."/>
            <person name="Kazmierczak K.M."/>
            <person name="Andrzejewski T.M."/>
            <person name="Davidsen T.M."/>
            <person name="Wayne K.J."/>
            <person name="Tettelin H."/>
            <person name="Glass J.I."/>
            <person name="Rusch D."/>
            <person name="Podicherti R."/>
            <person name="Tsui H.-C.T."/>
            <person name="Winkler M.E."/>
        </authorList>
    </citation>
    <scope>NUCLEOTIDE SEQUENCE</scope>
</reference>
<dbReference type="PANTHER" id="PTHR43362:SF1">
    <property type="entry name" value="MANNITOL DEHYDROGENASE 2-RELATED"/>
    <property type="match status" value="1"/>
</dbReference>
<dbReference type="Pfam" id="PF01232">
    <property type="entry name" value="Mannitol_dh"/>
    <property type="match status" value="1"/>
</dbReference>
<evidence type="ECO:0000313" key="4">
    <source>
        <dbReference type="EMBL" id="SVA47921.1"/>
    </source>
</evidence>
<dbReference type="AlphaFoldDB" id="A0A381W6J5"/>
<evidence type="ECO:0008006" key="5">
    <source>
        <dbReference type="Google" id="ProtNLM"/>
    </source>
</evidence>
<name>A0A381W6J5_9ZZZZ</name>
<dbReference type="PRINTS" id="PR00084">
    <property type="entry name" value="MTLDHDRGNASE"/>
</dbReference>
<dbReference type="InterPro" id="IPR013131">
    <property type="entry name" value="Mannitol_DH_N"/>
</dbReference>
<dbReference type="GO" id="GO:0016616">
    <property type="term" value="F:oxidoreductase activity, acting on the CH-OH group of donors, NAD or NADP as acceptor"/>
    <property type="evidence" value="ECO:0007669"/>
    <property type="project" value="TreeGrafter"/>
</dbReference>
<dbReference type="Gene3D" id="3.40.50.720">
    <property type="entry name" value="NAD(P)-binding Rossmann-like Domain"/>
    <property type="match status" value="1"/>
</dbReference>
<dbReference type="SUPFAM" id="SSF51735">
    <property type="entry name" value="NAD(P)-binding Rossmann-fold domains"/>
    <property type="match status" value="1"/>
</dbReference>